<name>A0A3E2HK05_SCYLI</name>
<evidence type="ECO:0000256" key="2">
    <source>
        <dbReference type="SAM" id="MobiDB-lite"/>
    </source>
</evidence>
<sequence length="636" mass="72252">MVMVYFDGLFAKDQYQFTFTFSASPALKLSFDRPVLVPPPPSRPFKRRRALSDVDGGGNAGRKKRRLRLHLITSRLSRPFSQPATNIANRGVSKIALWQKNRVNKNLLRKAAIMNRMRMRLDATRKQMLQEQDKDRHTLPLCELPPPTPRPLEPLPPSPLGLSNYDALDLEDEPCCCDWGNDDGENDGERNQDAVDDGGPNKVSDIYSDFNIMNPTTELGEGYEYLDALDGLSPYGFPDMPPSPPPEEAVIEILKEKEREGDSYFVKLMGHRSCAIKSRIIPLTPEFLSYLREDGIVLPSETTPTQHGTYNDTSTSTDWDSEPQPEPQDAFPEIHQKITDAIAELGGLVAPKLNWSAPKDATWISIKKNSMECATPSDIYLLLKSSDFITHDLEHAFDDTAEGPLTKDDIQYVLVLRKWFKVNPSCEFRCFVRDRRIIGICQRDLNHFDFLFPFIPTHISTIQSFFTSTLKDTFPESNFVFDIYLPEPYNKVRLMDINPWAPRTDPLLFSWLELLTMSVPRPLLGIPDSSPPEKLPHSSDEDTEDSESHEFIEEEIWTPELRLIKRDDPEAYSFATPQYSAHKLPKDVVDASLSGETGMRDFATQWQKMINGELEMGNINDDSGSSDEEEVSVTPR</sequence>
<evidence type="ECO:0000256" key="1">
    <source>
        <dbReference type="ARBA" id="ARBA00011047"/>
    </source>
</evidence>
<comment type="similarity">
    <text evidence="1">Belongs to the CDC123 family.</text>
</comment>
<protein>
    <submittedName>
        <fullName evidence="3">Uncharacterized protein</fullName>
    </submittedName>
</protein>
<feature type="region of interest" description="Disordered" evidence="2">
    <location>
        <begin position="299"/>
        <end position="328"/>
    </location>
</feature>
<feature type="region of interest" description="Disordered" evidence="2">
    <location>
        <begin position="526"/>
        <end position="550"/>
    </location>
</feature>
<feature type="compositionally biased region" description="Basic and acidic residues" evidence="2">
    <location>
        <begin position="534"/>
        <end position="550"/>
    </location>
</feature>
<dbReference type="EMBL" id="NCSJ02000031">
    <property type="protein sequence ID" value="RFU33736.1"/>
    <property type="molecule type" value="Genomic_DNA"/>
</dbReference>
<feature type="region of interest" description="Disordered" evidence="2">
    <location>
        <begin position="180"/>
        <end position="201"/>
    </location>
</feature>
<gene>
    <name evidence="3" type="ORF">B7463_g2594</name>
</gene>
<feature type="non-terminal residue" evidence="3">
    <location>
        <position position="1"/>
    </location>
</feature>
<proteinExistence type="inferred from homology"/>
<dbReference type="Proteomes" id="UP000258309">
    <property type="component" value="Unassembled WGS sequence"/>
</dbReference>
<evidence type="ECO:0000313" key="4">
    <source>
        <dbReference type="Proteomes" id="UP000258309"/>
    </source>
</evidence>
<dbReference type="PANTHER" id="PTHR15323">
    <property type="entry name" value="D123 PROTEIN"/>
    <property type="match status" value="1"/>
</dbReference>
<dbReference type="STRING" id="5539.A0A3E2HK05"/>
<dbReference type="InterPro" id="IPR009772">
    <property type="entry name" value="CDC123"/>
</dbReference>
<dbReference type="Pfam" id="PF07065">
    <property type="entry name" value="D123"/>
    <property type="match status" value="1"/>
</dbReference>
<dbReference type="AlphaFoldDB" id="A0A3E2HK05"/>
<feature type="compositionally biased region" description="Polar residues" evidence="2">
    <location>
        <begin position="300"/>
        <end position="318"/>
    </location>
</feature>
<accession>A0A3E2HK05</accession>
<feature type="region of interest" description="Disordered" evidence="2">
    <location>
        <begin position="615"/>
        <end position="636"/>
    </location>
</feature>
<keyword evidence="4" id="KW-1185">Reference proteome</keyword>
<organism evidence="3 4">
    <name type="scientific">Scytalidium lignicola</name>
    <name type="common">Hyphomycete</name>
    <dbReference type="NCBI Taxonomy" id="5539"/>
    <lineage>
        <taxon>Eukaryota</taxon>
        <taxon>Fungi</taxon>
        <taxon>Dikarya</taxon>
        <taxon>Ascomycota</taxon>
        <taxon>Pezizomycotina</taxon>
        <taxon>Leotiomycetes</taxon>
        <taxon>Leotiomycetes incertae sedis</taxon>
        <taxon>Scytalidium</taxon>
    </lineage>
</organism>
<feature type="compositionally biased region" description="Acidic residues" evidence="2">
    <location>
        <begin position="624"/>
        <end position="636"/>
    </location>
</feature>
<feature type="region of interest" description="Disordered" evidence="2">
    <location>
        <begin position="39"/>
        <end position="64"/>
    </location>
</feature>
<dbReference type="PANTHER" id="PTHR15323:SF6">
    <property type="entry name" value="CELL DIVISION CYCLE PROTEIN 123 HOMOLOG"/>
    <property type="match status" value="1"/>
</dbReference>
<dbReference type="GO" id="GO:0005737">
    <property type="term" value="C:cytoplasm"/>
    <property type="evidence" value="ECO:0007669"/>
    <property type="project" value="TreeGrafter"/>
</dbReference>
<dbReference type="OrthoDB" id="360540at2759"/>
<comment type="caution">
    <text evidence="3">The sequence shown here is derived from an EMBL/GenBank/DDBJ whole genome shotgun (WGS) entry which is preliminary data.</text>
</comment>
<reference evidence="3 4" key="1">
    <citation type="submission" date="2018-05" db="EMBL/GenBank/DDBJ databases">
        <title>Draft genome sequence of Scytalidium lignicola DSM 105466, a ubiquitous saprotrophic fungus.</title>
        <authorList>
            <person name="Buettner E."/>
            <person name="Gebauer A.M."/>
            <person name="Hofrichter M."/>
            <person name="Liers C."/>
            <person name="Kellner H."/>
        </authorList>
    </citation>
    <scope>NUCLEOTIDE SEQUENCE [LARGE SCALE GENOMIC DNA]</scope>
    <source>
        <strain evidence="3 4">DSM 105466</strain>
    </source>
</reference>
<evidence type="ECO:0000313" key="3">
    <source>
        <dbReference type="EMBL" id="RFU33736.1"/>
    </source>
</evidence>
<feature type="non-terminal residue" evidence="3">
    <location>
        <position position="636"/>
    </location>
</feature>